<protein>
    <submittedName>
        <fullName evidence="2">Uncharacterized protein</fullName>
    </submittedName>
</protein>
<keyword evidence="1" id="KW-0812">Transmembrane</keyword>
<keyword evidence="3" id="KW-1185">Reference proteome</keyword>
<accession>A0A9P7RHA1</accession>
<feature type="transmembrane region" description="Helical" evidence="1">
    <location>
        <begin position="220"/>
        <end position="239"/>
    </location>
</feature>
<sequence>MPSTMIETSLSTLLLALGLSGQGLFAILLSRASRTRREVDCLPPVIEIQWPVDMIVHGTETSREIMSVATQKTQRSFPQLDRFPPKRGATRATTAQAEVVWATSTENGHDPQDQPTSSFTRLPLVDLFWTCCHCEHAWLETGDMTPSKRRVSYQTVGLVCCDMFATLVAGSAAILMNRVSRITGTDMRQPLSGETSTGCETSSYIVDLVCRLGALRSLEWRWTGIVVIACYGIAMSVRYSIPANGKRHQDWVIVSACVLGMMVGNLAGMEPQEVLFQVLPGLTLASLLLSSLVFDAADLLGARSLRRLVAM</sequence>
<dbReference type="AlphaFoldDB" id="A0A9P7RHA1"/>
<keyword evidence="1" id="KW-1133">Transmembrane helix</keyword>
<feature type="transmembrane region" description="Helical" evidence="1">
    <location>
        <begin position="251"/>
        <end position="268"/>
    </location>
</feature>
<dbReference type="Proteomes" id="UP000699042">
    <property type="component" value="Unassembled WGS sequence"/>
</dbReference>
<evidence type="ECO:0000313" key="2">
    <source>
        <dbReference type="EMBL" id="KAG7057509.1"/>
    </source>
</evidence>
<keyword evidence="1" id="KW-0472">Membrane</keyword>
<evidence type="ECO:0000256" key="1">
    <source>
        <dbReference type="SAM" id="Phobius"/>
    </source>
</evidence>
<dbReference type="EMBL" id="JAESDN010000001">
    <property type="protein sequence ID" value="KAG7057509.1"/>
    <property type="molecule type" value="Genomic_DNA"/>
</dbReference>
<reference evidence="2" key="1">
    <citation type="submission" date="2021-05" db="EMBL/GenBank/DDBJ databases">
        <title>Comparative genomics of three Colletotrichum scovillei strains and genetic complementation revealed genes involved fungal growth and virulence on chili pepper.</title>
        <authorList>
            <person name="Hsieh D.-K."/>
            <person name="Chuang S.-C."/>
            <person name="Chen C.-Y."/>
            <person name="Chao Y.-T."/>
            <person name="Lu M.-Y.J."/>
            <person name="Lee M.-H."/>
            <person name="Shih M.-C."/>
        </authorList>
    </citation>
    <scope>NUCLEOTIDE SEQUENCE</scope>
    <source>
        <strain evidence="2">Coll-153</strain>
    </source>
</reference>
<evidence type="ECO:0000313" key="3">
    <source>
        <dbReference type="Proteomes" id="UP000699042"/>
    </source>
</evidence>
<organism evidence="2 3">
    <name type="scientific">Colletotrichum scovillei</name>
    <dbReference type="NCBI Taxonomy" id="1209932"/>
    <lineage>
        <taxon>Eukaryota</taxon>
        <taxon>Fungi</taxon>
        <taxon>Dikarya</taxon>
        <taxon>Ascomycota</taxon>
        <taxon>Pezizomycotina</taxon>
        <taxon>Sordariomycetes</taxon>
        <taxon>Hypocreomycetidae</taxon>
        <taxon>Glomerellales</taxon>
        <taxon>Glomerellaceae</taxon>
        <taxon>Colletotrichum</taxon>
        <taxon>Colletotrichum acutatum species complex</taxon>
    </lineage>
</organism>
<comment type="caution">
    <text evidence="2">The sequence shown here is derived from an EMBL/GenBank/DDBJ whole genome shotgun (WGS) entry which is preliminary data.</text>
</comment>
<name>A0A9P7RHA1_9PEZI</name>
<feature type="transmembrane region" description="Helical" evidence="1">
    <location>
        <begin position="274"/>
        <end position="297"/>
    </location>
</feature>
<proteinExistence type="predicted"/>
<gene>
    <name evidence="2" type="ORF">JMJ77_004895</name>
</gene>